<comment type="subunit">
    <text evidence="5">Part of the 50S ribosomal subunit. Forms a bridge to the 30S subunit in the 70S ribosome.</text>
</comment>
<dbReference type="GO" id="GO:0016740">
    <property type="term" value="F:transferase activity"/>
    <property type="evidence" value="ECO:0007669"/>
    <property type="project" value="InterPro"/>
</dbReference>
<dbReference type="FunFam" id="4.10.950.10:FF:000001">
    <property type="entry name" value="50S ribosomal protein L2"/>
    <property type="match status" value="1"/>
</dbReference>
<evidence type="ECO:0000259" key="7">
    <source>
        <dbReference type="SMART" id="SM01382"/>
    </source>
</evidence>
<comment type="caution">
    <text evidence="9">The sequence shown here is derived from an EMBL/GenBank/DDBJ whole genome shotgun (WGS) entry which is preliminary data.</text>
</comment>
<comment type="similarity">
    <text evidence="1 5">Belongs to the universal ribosomal protein uL2 family.</text>
</comment>
<dbReference type="InterPro" id="IPR008991">
    <property type="entry name" value="Translation_prot_SH3-like_sf"/>
</dbReference>
<dbReference type="InterPro" id="IPR012340">
    <property type="entry name" value="NA-bd_OB-fold"/>
</dbReference>
<dbReference type="InterPro" id="IPR022671">
    <property type="entry name" value="Ribosomal_uL2_CS"/>
</dbReference>
<dbReference type="GO" id="GO:0002181">
    <property type="term" value="P:cytoplasmic translation"/>
    <property type="evidence" value="ECO:0007669"/>
    <property type="project" value="TreeGrafter"/>
</dbReference>
<feature type="compositionally biased region" description="Basic residues" evidence="6">
    <location>
        <begin position="253"/>
        <end position="263"/>
    </location>
</feature>
<dbReference type="InterPro" id="IPR022669">
    <property type="entry name" value="Ribosomal_uL2_C"/>
</dbReference>
<evidence type="ECO:0000256" key="4">
    <source>
        <dbReference type="ARBA" id="ARBA00035242"/>
    </source>
</evidence>
<dbReference type="AlphaFoldDB" id="A0A2M7E9E0"/>
<dbReference type="SUPFAM" id="SSF50249">
    <property type="entry name" value="Nucleic acid-binding proteins"/>
    <property type="match status" value="1"/>
</dbReference>
<evidence type="ECO:0000256" key="2">
    <source>
        <dbReference type="ARBA" id="ARBA00022980"/>
    </source>
</evidence>
<dbReference type="Pfam" id="PF00181">
    <property type="entry name" value="Ribosomal_L2_N"/>
    <property type="match status" value="1"/>
</dbReference>
<dbReference type="FunFam" id="2.40.50.140:FF:000003">
    <property type="entry name" value="50S ribosomal protein L2"/>
    <property type="match status" value="1"/>
</dbReference>
<dbReference type="NCBIfam" id="TIGR01171">
    <property type="entry name" value="rplB_bact"/>
    <property type="match status" value="1"/>
</dbReference>
<dbReference type="InterPro" id="IPR002171">
    <property type="entry name" value="Ribosomal_uL2"/>
</dbReference>
<dbReference type="Pfam" id="PF03947">
    <property type="entry name" value="Ribosomal_L2_C"/>
    <property type="match status" value="1"/>
</dbReference>
<evidence type="ECO:0000256" key="3">
    <source>
        <dbReference type="ARBA" id="ARBA00023274"/>
    </source>
</evidence>
<evidence type="ECO:0000256" key="5">
    <source>
        <dbReference type="HAMAP-Rule" id="MF_01320"/>
    </source>
</evidence>
<dbReference type="Gene3D" id="2.30.30.30">
    <property type="match status" value="1"/>
</dbReference>
<keyword evidence="5" id="KW-0694">RNA-binding</keyword>
<protein>
    <recommendedName>
        <fullName evidence="4 5">Large ribosomal subunit protein uL2</fullName>
    </recommendedName>
</protein>
<dbReference type="SMART" id="SM01383">
    <property type="entry name" value="Ribosomal_L2"/>
    <property type="match status" value="1"/>
</dbReference>
<dbReference type="Gene3D" id="2.40.50.140">
    <property type="entry name" value="Nucleic acid-binding proteins"/>
    <property type="match status" value="1"/>
</dbReference>
<dbReference type="SMART" id="SM01382">
    <property type="entry name" value="Ribosomal_L2_C"/>
    <property type="match status" value="1"/>
</dbReference>
<dbReference type="InterPro" id="IPR014726">
    <property type="entry name" value="Ribosomal_uL2_dom3"/>
</dbReference>
<dbReference type="PANTHER" id="PTHR13691">
    <property type="entry name" value="RIBOSOMAL PROTEIN L2"/>
    <property type="match status" value="1"/>
</dbReference>
<keyword evidence="2 5" id="KW-0689">Ribosomal protein</keyword>
<dbReference type="PIRSF" id="PIRSF002158">
    <property type="entry name" value="Ribosomal_L2"/>
    <property type="match status" value="1"/>
</dbReference>
<dbReference type="GO" id="GO:0015934">
    <property type="term" value="C:large ribosomal subunit"/>
    <property type="evidence" value="ECO:0007669"/>
    <property type="project" value="InterPro"/>
</dbReference>
<dbReference type="Gene3D" id="4.10.950.10">
    <property type="entry name" value="Ribosomal protein L2, domain 3"/>
    <property type="match status" value="1"/>
</dbReference>
<feature type="domain" description="Large ribosomal subunit protein uL2 C-terminal" evidence="7">
    <location>
        <begin position="123"/>
        <end position="251"/>
    </location>
</feature>
<dbReference type="InterPro" id="IPR022666">
    <property type="entry name" value="Ribosomal_uL2_RNA-bd_dom"/>
</dbReference>
<evidence type="ECO:0000256" key="1">
    <source>
        <dbReference type="ARBA" id="ARBA00005636"/>
    </source>
</evidence>
<dbReference type="PANTHER" id="PTHR13691:SF5">
    <property type="entry name" value="LARGE RIBOSOMAL SUBUNIT PROTEIN UL2M"/>
    <property type="match status" value="1"/>
</dbReference>
<evidence type="ECO:0000256" key="6">
    <source>
        <dbReference type="SAM" id="MobiDB-lite"/>
    </source>
</evidence>
<dbReference type="FunFam" id="2.30.30.30:FF:000001">
    <property type="entry name" value="50S ribosomal protein L2"/>
    <property type="match status" value="1"/>
</dbReference>
<evidence type="ECO:0000313" key="10">
    <source>
        <dbReference type="Proteomes" id="UP000228886"/>
    </source>
</evidence>
<reference evidence="10" key="1">
    <citation type="submission" date="2017-09" db="EMBL/GenBank/DDBJ databases">
        <title>Depth-based differentiation of microbial function through sediment-hosted aquifers and enrichment of novel symbionts in the deep terrestrial subsurface.</title>
        <authorList>
            <person name="Probst A.J."/>
            <person name="Ladd B."/>
            <person name="Jarett J.K."/>
            <person name="Geller-Mcgrath D.E."/>
            <person name="Sieber C.M.K."/>
            <person name="Emerson J.B."/>
            <person name="Anantharaman K."/>
            <person name="Thomas B.C."/>
            <person name="Malmstrom R."/>
            <person name="Stieglmeier M."/>
            <person name="Klingl A."/>
            <person name="Woyke T."/>
            <person name="Ryan C.M."/>
            <person name="Banfield J.F."/>
        </authorList>
    </citation>
    <scope>NUCLEOTIDE SEQUENCE [LARGE SCALE GENOMIC DNA]</scope>
</reference>
<proteinExistence type="inferred from homology"/>
<sequence>MTLRKYKPKTPGTRFLVLPDFKEISKRSPEKSLLLSLRKKGGRNEQGRITVRHHGGGHKRKYRIVDFQRKEVIPGKVMSVEYDPNRSARIALIQYPDGKKRYILAPSGLLIGEKVISGEKAEIKSGNQLPLSLIPEGTSIYNIELQPGMGGKLVRSAGTNATIMSKDAHSAQVKLPSGEIRLINIRSLATIGQVSNPEHKYISLGKAGRNRWKGKRPKVRGVAMNPVDHPLGGGEGKSSGGRHPVTPWGKPTKGYKTRKKHKYSDKSILKRR</sequence>
<dbReference type="GO" id="GO:0019843">
    <property type="term" value="F:rRNA binding"/>
    <property type="evidence" value="ECO:0007669"/>
    <property type="project" value="UniProtKB-UniRule"/>
</dbReference>
<dbReference type="Proteomes" id="UP000228886">
    <property type="component" value="Unassembled WGS sequence"/>
</dbReference>
<dbReference type="InterPro" id="IPR005880">
    <property type="entry name" value="Ribosomal_uL2_bac/org-type"/>
</dbReference>
<name>A0A2M7E9E0_9BACT</name>
<comment type="function">
    <text evidence="5">One of the primary rRNA binding proteins. Required for association of the 30S and 50S subunits to form the 70S ribosome, for tRNA binding and peptide bond formation. It has been suggested to have peptidyltransferase activity; this is somewhat controversial. Makes several contacts with the 16S rRNA in the 70S ribosome.</text>
</comment>
<dbReference type="EMBL" id="PETL01000134">
    <property type="protein sequence ID" value="PIV64343.1"/>
    <property type="molecule type" value="Genomic_DNA"/>
</dbReference>
<dbReference type="HAMAP" id="MF_01320_B">
    <property type="entry name" value="Ribosomal_uL2_B"/>
    <property type="match status" value="1"/>
</dbReference>
<gene>
    <name evidence="5" type="primary">rplB</name>
    <name evidence="9" type="ORF">COS11_02665</name>
</gene>
<keyword evidence="3 5" id="KW-0687">Ribonucleoprotein</keyword>
<evidence type="ECO:0000259" key="8">
    <source>
        <dbReference type="SMART" id="SM01383"/>
    </source>
</evidence>
<dbReference type="InterPro" id="IPR014722">
    <property type="entry name" value="Rib_uL2_dom2"/>
</dbReference>
<feature type="region of interest" description="Disordered" evidence="6">
    <location>
        <begin position="222"/>
        <end position="272"/>
    </location>
</feature>
<dbReference type="GO" id="GO:0003735">
    <property type="term" value="F:structural constituent of ribosome"/>
    <property type="evidence" value="ECO:0007669"/>
    <property type="project" value="InterPro"/>
</dbReference>
<dbReference type="SUPFAM" id="SSF50104">
    <property type="entry name" value="Translation proteins SH3-like domain"/>
    <property type="match status" value="1"/>
</dbReference>
<keyword evidence="5" id="KW-0699">rRNA-binding</keyword>
<organism evidence="9 10">
    <name type="scientific">bacterium (Candidatus Ratteibacteria) CG01_land_8_20_14_3_00_40_19</name>
    <dbReference type="NCBI Taxonomy" id="2014290"/>
    <lineage>
        <taxon>Bacteria</taxon>
        <taxon>Candidatus Ratteibacteria</taxon>
    </lineage>
</organism>
<evidence type="ECO:0000313" key="9">
    <source>
        <dbReference type="EMBL" id="PIV64343.1"/>
    </source>
</evidence>
<feature type="domain" description="Large ribosomal subunit protein uL2 RNA-binding" evidence="8">
    <location>
        <begin position="42"/>
        <end position="117"/>
    </location>
</feature>
<accession>A0A2M7E9E0</accession>
<dbReference type="PROSITE" id="PS00467">
    <property type="entry name" value="RIBOSOMAL_L2"/>
    <property type="match status" value="1"/>
</dbReference>